<accession>A0A4Y7TDS1</accession>
<dbReference type="Proteomes" id="UP000298030">
    <property type="component" value="Unassembled WGS sequence"/>
</dbReference>
<comment type="caution">
    <text evidence="5">The sequence shown here is derived from an EMBL/GenBank/DDBJ whole genome shotgun (WGS) entry which is preliminary data.</text>
</comment>
<feature type="domain" description="Carboxylesterase type B" evidence="4">
    <location>
        <begin position="28"/>
        <end position="204"/>
    </location>
</feature>
<dbReference type="EC" id="3.1.1.-" evidence="3"/>
<dbReference type="STRING" id="71717.A0A4Y7TDS1"/>
<keyword evidence="3" id="KW-0732">Signal</keyword>
<keyword evidence="2 3" id="KW-0378">Hydrolase</keyword>
<dbReference type="PROSITE" id="PS00122">
    <property type="entry name" value="CARBOXYLESTERASE_B_1"/>
    <property type="match status" value="1"/>
</dbReference>
<organism evidence="5 6">
    <name type="scientific">Coprinellus micaceus</name>
    <name type="common">Glistening ink-cap mushroom</name>
    <name type="synonym">Coprinus micaceus</name>
    <dbReference type="NCBI Taxonomy" id="71717"/>
    <lineage>
        <taxon>Eukaryota</taxon>
        <taxon>Fungi</taxon>
        <taxon>Dikarya</taxon>
        <taxon>Basidiomycota</taxon>
        <taxon>Agaricomycotina</taxon>
        <taxon>Agaricomycetes</taxon>
        <taxon>Agaricomycetidae</taxon>
        <taxon>Agaricales</taxon>
        <taxon>Agaricineae</taxon>
        <taxon>Psathyrellaceae</taxon>
        <taxon>Coprinellus</taxon>
    </lineage>
</organism>
<dbReference type="PANTHER" id="PTHR43918:SF4">
    <property type="entry name" value="CARBOXYLIC ESTER HYDROLASE"/>
    <property type="match status" value="1"/>
</dbReference>
<dbReference type="InterPro" id="IPR002018">
    <property type="entry name" value="CarbesteraseB"/>
</dbReference>
<dbReference type="AlphaFoldDB" id="A0A4Y7TDS1"/>
<dbReference type="GO" id="GO:0052689">
    <property type="term" value="F:carboxylic ester hydrolase activity"/>
    <property type="evidence" value="ECO:0007669"/>
    <property type="project" value="TreeGrafter"/>
</dbReference>
<dbReference type="SUPFAM" id="SSF53474">
    <property type="entry name" value="alpha/beta-Hydrolases"/>
    <property type="match status" value="1"/>
</dbReference>
<evidence type="ECO:0000259" key="4">
    <source>
        <dbReference type="Pfam" id="PF00135"/>
    </source>
</evidence>
<evidence type="ECO:0000256" key="1">
    <source>
        <dbReference type="ARBA" id="ARBA00005964"/>
    </source>
</evidence>
<reference evidence="5 6" key="1">
    <citation type="journal article" date="2019" name="Nat. Ecol. Evol.">
        <title>Megaphylogeny resolves global patterns of mushroom evolution.</title>
        <authorList>
            <person name="Varga T."/>
            <person name="Krizsan K."/>
            <person name="Foldi C."/>
            <person name="Dima B."/>
            <person name="Sanchez-Garcia M."/>
            <person name="Sanchez-Ramirez S."/>
            <person name="Szollosi G.J."/>
            <person name="Szarkandi J.G."/>
            <person name="Papp V."/>
            <person name="Albert L."/>
            <person name="Andreopoulos W."/>
            <person name="Angelini C."/>
            <person name="Antonin V."/>
            <person name="Barry K.W."/>
            <person name="Bougher N.L."/>
            <person name="Buchanan P."/>
            <person name="Buyck B."/>
            <person name="Bense V."/>
            <person name="Catcheside P."/>
            <person name="Chovatia M."/>
            <person name="Cooper J."/>
            <person name="Damon W."/>
            <person name="Desjardin D."/>
            <person name="Finy P."/>
            <person name="Geml J."/>
            <person name="Haridas S."/>
            <person name="Hughes K."/>
            <person name="Justo A."/>
            <person name="Karasinski D."/>
            <person name="Kautmanova I."/>
            <person name="Kiss B."/>
            <person name="Kocsube S."/>
            <person name="Kotiranta H."/>
            <person name="LaButti K.M."/>
            <person name="Lechner B.E."/>
            <person name="Liimatainen K."/>
            <person name="Lipzen A."/>
            <person name="Lukacs Z."/>
            <person name="Mihaltcheva S."/>
            <person name="Morgado L.N."/>
            <person name="Niskanen T."/>
            <person name="Noordeloos M.E."/>
            <person name="Ohm R.A."/>
            <person name="Ortiz-Santana B."/>
            <person name="Ovrebo C."/>
            <person name="Racz N."/>
            <person name="Riley R."/>
            <person name="Savchenko A."/>
            <person name="Shiryaev A."/>
            <person name="Soop K."/>
            <person name="Spirin V."/>
            <person name="Szebenyi C."/>
            <person name="Tomsovsky M."/>
            <person name="Tulloss R.E."/>
            <person name="Uehling J."/>
            <person name="Grigoriev I.V."/>
            <person name="Vagvolgyi C."/>
            <person name="Papp T."/>
            <person name="Martin F.M."/>
            <person name="Miettinen O."/>
            <person name="Hibbett D.S."/>
            <person name="Nagy L.G."/>
        </authorList>
    </citation>
    <scope>NUCLEOTIDE SEQUENCE [LARGE SCALE GENOMIC DNA]</scope>
    <source>
        <strain evidence="5 6">FP101781</strain>
    </source>
</reference>
<evidence type="ECO:0000313" key="5">
    <source>
        <dbReference type="EMBL" id="TEB32315.1"/>
    </source>
</evidence>
<comment type="similarity">
    <text evidence="1 3">Belongs to the type-B carboxylesterase/lipase family.</text>
</comment>
<dbReference type="Gene3D" id="3.40.50.1820">
    <property type="entry name" value="alpha/beta hydrolase"/>
    <property type="match status" value="1"/>
</dbReference>
<name>A0A4Y7TDS1_COPMI</name>
<sequence>MRFLQSSLLLCLSVVTVLAAPNATLGNATVTGLQNGTLDKFLGIPFANPPVGDLRFRLPVNISSYNQSFDATQYGFTCVAQNSTASSNLVKTAGKIIGYLFGDDDEPKTPQSEDCLTLNVVRPSNATSNSSLPVLVWIYGGGFQGGSTISYDNMSTTVVQRSMEVGKPVIFVSMNYRATAFGFIASQEVKQAGVGNIGLYDRTLHLLPFSFSSSSSPILIFFFRAERAALGWVKKYIGSFGGNSSRIILWGESAGAISASLQMLAYDGNAGDLFHGAFMQSGAPIPVGDMSLGQPWYDQLVQNANCTGQNDTLSCLRSTSLDTLTSAIQQSPGLWSYQSLVLAWMPRADGVFLTDHPQKLVSADKVARIPMVSGNCDDEGTLFSQSSTNVTNDGEFHTYIQTLWLPNATDAQLSPLYDAYPSDPSDGSPFNTSIASAITGQYKRIAAFQGDAVFQAPRRYFMRQSVGKQPIWGFLSRRLKYVPILGSFHGSDLYLDLMNDYVIYFANNLDPNTGSGVNWPQYTNDSLAVYTFLDRESQDIEITQDTYRQQPIQILTNLSLQYPI</sequence>
<dbReference type="EMBL" id="QPFP01000015">
    <property type="protein sequence ID" value="TEB32315.1"/>
    <property type="molecule type" value="Genomic_DNA"/>
</dbReference>
<gene>
    <name evidence="5" type="ORF">FA13DRAFT_1662645</name>
</gene>
<dbReference type="InterPro" id="IPR019819">
    <property type="entry name" value="Carboxylesterase_B_CS"/>
</dbReference>
<dbReference type="InterPro" id="IPR029058">
    <property type="entry name" value="AB_hydrolase_fold"/>
</dbReference>
<feature type="signal peptide" evidence="3">
    <location>
        <begin position="1"/>
        <end position="19"/>
    </location>
</feature>
<dbReference type="InterPro" id="IPR019826">
    <property type="entry name" value="Carboxylesterase_B_AS"/>
</dbReference>
<feature type="chain" id="PRO_5021510129" description="Carboxylic ester hydrolase" evidence="3">
    <location>
        <begin position="20"/>
        <end position="564"/>
    </location>
</feature>
<dbReference type="PROSITE" id="PS00941">
    <property type="entry name" value="CARBOXYLESTERASE_B_2"/>
    <property type="match status" value="1"/>
</dbReference>
<keyword evidence="6" id="KW-1185">Reference proteome</keyword>
<evidence type="ECO:0000313" key="6">
    <source>
        <dbReference type="Proteomes" id="UP000298030"/>
    </source>
</evidence>
<feature type="domain" description="Carboxylesterase type B" evidence="4">
    <location>
        <begin position="228"/>
        <end position="474"/>
    </location>
</feature>
<dbReference type="PANTHER" id="PTHR43918">
    <property type="entry name" value="ACETYLCHOLINESTERASE"/>
    <property type="match status" value="1"/>
</dbReference>
<protein>
    <recommendedName>
        <fullName evidence="3">Carboxylic ester hydrolase</fullName>
        <ecNumber evidence="3">3.1.1.-</ecNumber>
    </recommendedName>
</protein>
<dbReference type="InterPro" id="IPR050654">
    <property type="entry name" value="AChE-related_enzymes"/>
</dbReference>
<dbReference type="OrthoDB" id="408631at2759"/>
<dbReference type="Pfam" id="PF00135">
    <property type="entry name" value="COesterase"/>
    <property type="match status" value="2"/>
</dbReference>
<evidence type="ECO:0000256" key="2">
    <source>
        <dbReference type="ARBA" id="ARBA00022801"/>
    </source>
</evidence>
<evidence type="ECO:0000256" key="3">
    <source>
        <dbReference type="RuleBase" id="RU361235"/>
    </source>
</evidence>
<proteinExistence type="inferred from homology"/>